<dbReference type="EMBL" id="QXFT01011607">
    <property type="protein sequence ID" value="KAE9260089.1"/>
    <property type="molecule type" value="Genomic_DNA"/>
</dbReference>
<comment type="caution">
    <text evidence="1">The sequence shown here is derived from an EMBL/GenBank/DDBJ whole genome shotgun (WGS) entry which is preliminary data.</text>
</comment>
<accession>A0A6A4AQR5</accession>
<evidence type="ECO:0000313" key="2">
    <source>
        <dbReference type="Proteomes" id="UP000434957"/>
    </source>
</evidence>
<dbReference type="AlphaFoldDB" id="A0A6A4AQR5"/>
<gene>
    <name evidence="1" type="ORF">PR003_g34517</name>
</gene>
<name>A0A6A4AQR5_9STRA</name>
<evidence type="ECO:0000313" key="1">
    <source>
        <dbReference type="EMBL" id="KAE9260089.1"/>
    </source>
</evidence>
<proteinExistence type="predicted"/>
<keyword evidence="2" id="KW-1185">Reference proteome</keyword>
<protein>
    <submittedName>
        <fullName evidence="1">Uncharacterized protein</fullName>
    </submittedName>
</protein>
<reference evidence="1 2" key="1">
    <citation type="submission" date="2018-08" db="EMBL/GenBank/DDBJ databases">
        <title>Genomic investigation of the strawberry pathogen Phytophthora fragariae indicates pathogenicity is determined by transcriptional variation in three key races.</title>
        <authorList>
            <person name="Adams T.M."/>
            <person name="Armitage A.D."/>
            <person name="Sobczyk M.K."/>
            <person name="Bates H.J."/>
            <person name="Dunwell J.M."/>
            <person name="Nellist C.F."/>
            <person name="Harrison R.J."/>
        </authorList>
    </citation>
    <scope>NUCLEOTIDE SEQUENCE [LARGE SCALE GENOMIC DNA]</scope>
    <source>
        <strain evidence="1 2">SCRP333</strain>
    </source>
</reference>
<sequence length="126" mass="14634">MCFLSSWYCATRKDTSTESATQNYFFLWRADGDISFTEKLSGNFEWKADLNRMTEYERTVELGTINQLADRDDVNALMLKRHDMRARLDLVHARLGLSMLDKEGITADWDELLMEEESADSHSLRA</sequence>
<dbReference type="Proteomes" id="UP000434957">
    <property type="component" value="Unassembled WGS sequence"/>
</dbReference>
<organism evidence="1 2">
    <name type="scientific">Phytophthora rubi</name>
    <dbReference type="NCBI Taxonomy" id="129364"/>
    <lineage>
        <taxon>Eukaryota</taxon>
        <taxon>Sar</taxon>
        <taxon>Stramenopiles</taxon>
        <taxon>Oomycota</taxon>
        <taxon>Peronosporomycetes</taxon>
        <taxon>Peronosporales</taxon>
        <taxon>Peronosporaceae</taxon>
        <taxon>Phytophthora</taxon>
    </lineage>
</organism>